<proteinExistence type="predicted"/>
<dbReference type="AlphaFoldDB" id="A0A841HGD1"/>
<feature type="domain" description="DUF6484" evidence="1">
    <location>
        <begin position="30"/>
        <end position="98"/>
    </location>
</feature>
<comment type="caution">
    <text evidence="2">The sequence shown here is derived from an EMBL/GenBank/DDBJ whole genome shotgun (WGS) entry which is preliminary data.</text>
</comment>
<reference evidence="2 3" key="1">
    <citation type="submission" date="2020-08" db="EMBL/GenBank/DDBJ databases">
        <title>Genomic Encyclopedia of Type Strains, Phase IV (KMG-IV): sequencing the most valuable type-strain genomes for metagenomic binning, comparative biology and taxonomic classification.</title>
        <authorList>
            <person name="Goeker M."/>
        </authorList>
    </citation>
    <scope>NUCLEOTIDE SEQUENCE [LARGE SCALE GENOMIC DNA]</scope>
    <source>
        <strain evidence="2 3">DSM 26723</strain>
    </source>
</reference>
<dbReference type="EMBL" id="JACHHZ010000001">
    <property type="protein sequence ID" value="MBB6091957.1"/>
    <property type="molecule type" value="Genomic_DNA"/>
</dbReference>
<dbReference type="InterPro" id="IPR045506">
    <property type="entry name" value="DUF6484"/>
</dbReference>
<name>A0A841HGD1_9GAMM</name>
<keyword evidence="3" id="KW-1185">Reference proteome</keyword>
<evidence type="ECO:0000259" key="1">
    <source>
        <dbReference type="Pfam" id="PF20093"/>
    </source>
</evidence>
<sequence length="169" mass="17933">MTALFSERRRDPERLARPVPALPASMPATIGWIVAAHSEDSAASVMVDFPASPHGPRAARLATPLTPDAIAAAVSNKQPAVLVFESGDPLLPIVVGLISAPMPETKSTIVEADVDGKRVRVVGKDEIVLQCGQASLTLRRNGRIVIRGTYVETHSEGTNRIKGGQVQIN</sequence>
<dbReference type="Pfam" id="PF20093">
    <property type="entry name" value="DUF6484"/>
    <property type="match status" value="1"/>
</dbReference>
<gene>
    <name evidence="2" type="ORF">HNQ60_000803</name>
</gene>
<organism evidence="2 3">
    <name type="scientific">Povalibacter uvarum</name>
    <dbReference type="NCBI Taxonomy" id="732238"/>
    <lineage>
        <taxon>Bacteria</taxon>
        <taxon>Pseudomonadati</taxon>
        <taxon>Pseudomonadota</taxon>
        <taxon>Gammaproteobacteria</taxon>
        <taxon>Steroidobacterales</taxon>
        <taxon>Steroidobacteraceae</taxon>
        <taxon>Povalibacter</taxon>
    </lineage>
</organism>
<evidence type="ECO:0000313" key="2">
    <source>
        <dbReference type="EMBL" id="MBB6091957.1"/>
    </source>
</evidence>
<evidence type="ECO:0000313" key="3">
    <source>
        <dbReference type="Proteomes" id="UP000588068"/>
    </source>
</evidence>
<dbReference type="Proteomes" id="UP000588068">
    <property type="component" value="Unassembled WGS sequence"/>
</dbReference>
<dbReference type="RefSeq" id="WP_184329720.1">
    <property type="nucleotide sequence ID" value="NZ_JACHHZ010000001.1"/>
</dbReference>
<accession>A0A841HGD1</accession>
<protein>
    <recommendedName>
        <fullName evidence="1">DUF6484 domain-containing protein</fullName>
    </recommendedName>
</protein>